<feature type="region of interest" description="Disordered" evidence="1">
    <location>
        <begin position="539"/>
        <end position="813"/>
    </location>
</feature>
<accession>A0AAN8F395</accession>
<evidence type="ECO:0000313" key="3">
    <source>
        <dbReference type="EMBL" id="KAK5955663.1"/>
    </source>
</evidence>
<comment type="caution">
    <text evidence="3">The sequence shown here is derived from an EMBL/GenBank/DDBJ whole genome shotgun (WGS) entry which is preliminary data.</text>
</comment>
<sequence length="876" mass="96499">MAQSGPGWQGQGQGDRVPGQRRQKVLGYIKAANELRQSYQQSISNKWQEGDYDEGMPGAFPDADIVRSGQEEMLLFPSYARRHRKATHHTQNYSPVTQGQTATSRAGPPGAREDISHPDGGDAEYWRREWEKYEDQNAVVDVDVRGWIYTPQRGPLNRRNRLLLAVARRLSGIPAPDGNSPSHSRESSQSSAWRNRLEDSMLGHEEEAAAREASMIEQRGQKEAEAASRGKYATDNESLIDISPSSSRPSSPRPSASRTTTSTTGREPWDDPNLKPAQKRQSWNSTNSSYMSREEILAANEQLMSRLRPFMTMPLANTPITIFFYNENKSQSKSVYTDDSGHFKVRAALDFVPNKVRVLASEKLSATEDVIITDTKGISIVSDIDDTIKHSAIASGAKEIFKNTFLRELGELTVPGVKEWYAKMASMGVKLHYVSNSPWQLYPLLRSYFALAGLPPGSFHLKQYSGMLQGIFEPAAERKKGSLDRIMHDFPERKFILIGDSGEADLEVYTDIVQEHPGRVLGVFIRDVTGSGESNMRDFFYGAHPGDSKKSISPNNTGIRAENSQNERSPRLPERPKPQHAATDDLIDFSEESLRPTPESPNSSSSHGLEELQQNDKSPPTRPAKPAKPSNLRSYTTMSPPPGPAPPNSNERPRQHSDGEIKKQPAPPPPAPRRTGTGMSTTSNTSASTNGSGRFYASPSGPPPPPAQRDPRTLWQESSHHPTNSQTRSNQEAGYLATARHQIHAAYNSLPPLRSQHSSTSLNQSGSGSGTEPPLPPRRGISSYPAAAARFVTGASGGDPNAGGDGGAPGAPYDKKMELWKRRWQRSEEILRKQGVVLRMWRNGTDVMGLCTRLVEGALKDMEGDDGGGGKNRPRR</sequence>
<organism evidence="3 4">
    <name type="scientific">Knufia fluminis</name>
    <dbReference type="NCBI Taxonomy" id="191047"/>
    <lineage>
        <taxon>Eukaryota</taxon>
        <taxon>Fungi</taxon>
        <taxon>Dikarya</taxon>
        <taxon>Ascomycota</taxon>
        <taxon>Pezizomycotina</taxon>
        <taxon>Eurotiomycetes</taxon>
        <taxon>Chaetothyriomycetidae</taxon>
        <taxon>Chaetothyriales</taxon>
        <taxon>Trichomeriaceae</taxon>
        <taxon>Knufia</taxon>
    </lineage>
</organism>
<feature type="compositionally biased region" description="Polar residues" evidence="1">
    <location>
        <begin position="89"/>
        <end position="104"/>
    </location>
</feature>
<feature type="compositionally biased region" description="Low complexity" evidence="1">
    <location>
        <begin position="243"/>
        <end position="264"/>
    </location>
</feature>
<dbReference type="PANTHER" id="PTHR28208:SF3">
    <property type="entry name" value="PHOSPHATIDATE PHOSPHATASE APP1"/>
    <property type="match status" value="1"/>
</dbReference>
<dbReference type="Pfam" id="PF09949">
    <property type="entry name" value="APP1_cat"/>
    <property type="match status" value="1"/>
</dbReference>
<dbReference type="GO" id="GO:0008195">
    <property type="term" value="F:phosphatidate phosphatase activity"/>
    <property type="evidence" value="ECO:0007669"/>
    <property type="project" value="InterPro"/>
</dbReference>
<dbReference type="GO" id="GO:0030479">
    <property type="term" value="C:actin cortical patch"/>
    <property type="evidence" value="ECO:0007669"/>
    <property type="project" value="TreeGrafter"/>
</dbReference>
<feature type="compositionally biased region" description="Basic and acidic residues" evidence="1">
    <location>
        <begin position="219"/>
        <end position="234"/>
    </location>
</feature>
<feature type="compositionally biased region" description="Low complexity" evidence="1">
    <location>
        <begin position="755"/>
        <end position="766"/>
    </location>
</feature>
<feature type="region of interest" description="Disordered" evidence="1">
    <location>
        <begin position="172"/>
        <end position="194"/>
    </location>
</feature>
<feature type="region of interest" description="Disordered" evidence="1">
    <location>
        <begin position="1"/>
        <end position="25"/>
    </location>
</feature>
<dbReference type="PIRSF" id="PIRSF037464">
    <property type="entry name" value="UCP037464_APP1"/>
    <property type="match status" value="1"/>
</dbReference>
<evidence type="ECO:0000313" key="4">
    <source>
        <dbReference type="Proteomes" id="UP001316803"/>
    </source>
</evidence>
<feature type="region of interest" description="Disordered" evidence="1">
    <location>
        <begin position="207"/>
        <end position="289"/>
    </location>
</feature>
<dbReference type="InterPro" id="IPR052935">
    <property type="entry name" value="Mg2+_PAP"/>
</dbReference>
<evidence type="ECO:0000259" key="2">
    <source>
        <dbReference type="Pfam" id="PF09949"/>
    </source>
</evidence>
<proteinExistence type="predicted"/>
<reference evidence="3 4" key="1">
    <citation type="submission" date="2022-12" db="EMBL/GenBank/DDBJ databases">
        <title>Genomic features and morphological characterization of a novel Knufia sp. strain isolated from spacecraft assembly facility.</title>
        <authorList>
            <person name="Teixeira M."/>
            <person name="Chander A.M."/>
            <person name="Stajich J.E."/>
            <person name="Venkateswaran K."/>
        </authorList>
    </citation>
    <scope>NUCLEOTIDE SEQUENCE [LARGE SCALE GENOMIC DNA]</scope>
    <source>
        <strain evidence="3 4">FJI-L2-BK-P2</strain>
    </source>
</reference>
<dbReference type="Proteomes" id="UP001316803">
    <property type="component" value="Unassembled WGS sequence"/>
</dbReference>
<dbReference type="AlphaFoldDB" id="A0AAN8F395"/>
<feature type="compositionally biased region" description="Basic and acidic residues" evidence="1">
    <location>
        <begin position="568"/>
        <end position="577"/>
    </location>
</feature>
<feature type="compositionally biased region" description="Polar residues" evidence="1">
    <location>
        <begin position="551"/>
        <end position="567"/>
    </location>
</feature>
<feature type="domain" description="Phosphatidate phosphatase APP1 catalytic" evidence="2">
    <location>
        <begin position="378"/>
        <end position="527"/>
    </location>
</feature>
<name>A0AAN8F395_9EURO</name>
<dbReference type="PANTHER" id="PTHR28208">
    <property type="entry name" value="PHOSPHATIDATE PHOSPHATASE APP1"/>
    <property type="match status" value="1"/>
</dbReference>
<evidence type="ECO:0000256" key="1">
    <source>
        <dbReference type="SAM" id="MobiDB-lite"/>
    </source>
</evidence>
<feature type="region of interest" description="Disordered" evidence="1">
    <location>
        <begin position="82"/>
        <end position="122"/>
    </location>
</feature>
<keyword evidence="4" id="KW-1185">Reference proteome</keyword>
<feature type="compositionally biased region" description="Gly residues" evidence="1">
    <location>
        <begin position="795"/>
        <end position="809"/>
    </location>
</feature>
<protein>
    <recommendedName>
        <fullName evidence="2">Phosphatidate phosphatase APP1 catalytic domain-containing protein</fullName>
    </recommendedName>
</protein>
<feature type="compositionally biased region" description="Low complexity" evidence="1">
    <location>
        <begin position="673"/>
        <end position="693"/>
    </location>
</feature>
<feature type="compositionally biased region" description="Basic and acidic residues" evidence="1">
    <location>
        <begin position="111"/>
        <end position="122"/>
    </location>
</feature>
<feature type="compositionally biased region" description="Polar residues" evidence="1">
    <location>
        <begin position="715"/>
        <end position="732"/>
    </location>
</feature>
<dbReference type="InterPro" id="IPR017210">
    <property type="entry name" value="APP1"/>
</dbReference>
<feature type="compositionally biased region" description="Polar residues" evidence="1">
    <location>
        <begin position="279"/>
        <end position="289"/>
    </location>
</feature>
<dbReference type="EMBL" id="JAKLMC020000006">
    <property type="protein sequence ID" value="KAK5955663.1"/>
    <property type="molecule type" value="Genomic_DNA"/>
</dbReference>
<gene>
    <name evidence="3" type="ORF">OHC33_003304</name>
</gene>
<dbReference type="InterPro" id="IPR019236">
    <property type="entry name" value="APP1_cat"/>
</dbReference>
<feature type="compositionally biased region" description="Basic and acidic residues" evidence="1">
    <location>
        <begin position="651"/>
        <end position="663"/>
    </location>
</feature>